<dbReference type="InterPro" id="IPR022740">
    <property type="entry name" value="Polyphenol_oxidase_C"/>
</dbReference>
<feature type="cross-link" description="2'-(S-cysteinyl)-histidine (Cys-His)" evidence="9">
    <location>
        <begin position="188"/>
        <end position="205"/>
    </location>
</feature>
<dbReference type="InterPro" id="IPR022739">
    <property type="entry name" value="Polyphenol_oxidase_cen"/>
</dbReference>
<name>A0AA38WAD9_9ASTR</name>
<dbReference type="Pfam" id="PF00264">
    <property type="entry name" value="Tyrosinase"/>
    <property type="match status" value="1"/>
</dbReference>
<evidence type="ECO:0000256" key="4">
    <source>
        <dbReference type="ARBA" id="ARBA00023002"/>
    </source>
</evidence>
<reference evidence="12" key="1">
    <citation type="submission" date="2023-03" db="EMBL/GenBank/DDBJ databases">
        <title>Chromosome-scale reference genome and RAD-based genetic map of yellow starthistle (Centaurea solstitialis) reveal putative structural variation and QTLs associated with invader traits.</title>
        <authorList>
            <person name="Reatini B."/>
            <person name="Cang F.A."/>
            <person name="Jiang Q."/>
            <person name="Mckibben M.T.W."/>
            <person name="Barker M.S."/>
            <person name="Rieseberg L.H."/>
            <person name="Dlugosch K.M."/>
        </authorList>
    </citation>
    <scope>NUCLEOTIDE SEQUENCE</scope>
    <source>
        <strain evidence="12">CAN-66</strain>
        <tissue evidence="12">Leaf</tissue>
    </source>
</reference>
<feature type="binding site" evidence="7">
    <location>
        <position position="214"/>
    </location>
    <ligand>
        <name>Cu cation</name>
        <dbReference type="ChEBI" id="CHEBI:23378"/>
        <label>A</label>
    </ligand>
</feature>
<dbReference type="SUPFAM" id="SSF48056">
    <property type="entry name" value="Di-copper centre-containing domain"/>
    <property type="match status" value="1"/>
</dbReference>
<keyword evidence="6 8" id="KW-1015">Disulfide bond</keyword>
<evidence type="ECO:0000256" key="6">
    <source>
        <dbReference type="ARBA" id="ARBA00023157"/>
    </source>
</evidence>
<feature type="disulfide bond" evidence="8">
    <location>
        <begin position="106"/>
        <end position="122"/>
    </location>
</feature>
<feature type="binding site" evidence="7">
    <location>
        <position position="340"/>
    </location>
    <ligand>
        <name>Cu cation</name>
        <dbReference type="ChEBI" id="CHEBI:23378"/>
        <label>B</label>
    </ligand>
</feature>
<keyword evidence="3" id="KW-0883">Thioether bond</keyword>
<sequence length="593" mass="67896">MFLYEPSNLINTLKTTKAMSSLAPPPTIVVSGSSFFSFRNPNTHRPVSCRSGGRRNLILKPSCKILDDGNHHKHDRRDVLLGLGSLYTAFASNSLAFADPIQPGKCGPPDNLPEDVNPINCCPPEFRGTIIDFTPPPPSKPLRVRPAAHLVDSDYIHKFIKAIEIMKSLPEDHPHSFMQQAAVHCAYCNDSYKQQGHSNLNIQVHKSWLFFPFHRQYLYFFEKICGKLIGDPDFAIPFWNWDAPDGMEIPGMYTHRESPLYDALRNADHQPPCVVDLQYDTEEKHRSREDQVVLNLSTMHRQMISGANTTSLFMGNPYHAGDRPCAGSGTIEGVPHDTLHTWTGDKSRPYLENMGTFYSAARDPMFYGHHANVDRMWYLWKTIDATRQDFGDKDWLETFFYFYDENAQMVRFKVKDCLDTEKLGYTYQKVDIPWKNAKPTPRLIRPFKPLLHDFPFEDDIFPARLDKPIKVLARRPNKSRRSREEKRKKEEILVIEGIEVKSKGFVKFDVLMNEEDERLSGPDKTEFAGSFVNVTSNHRHGKNLKTKLRLGISELLEDLNAADDPYLLVTLDPKFGCDAVSVQGIKIEFEEKA</sequence>
<evidence type="ECO:0000256" key="5">
    <source>
        <dbReference type="ARBA" id="ARBA00023008"/>
    </source>
</evidence>
<feature type="domain" description="Tyrosinase copper-binding" evidence="11">
    <location>
        <begin position="363"/>
        <end position="374"/>
    </location>
</feature>
<evidence type="ECO:0000259" key="10">
    <source>
        <dbReference type="PROSITE" id="PS00497"/>
    </source>
</evidence>
<comment type="caution">
    <text evidence="12">The sequence shown here is derived from an EMBL/GenBank/DDBJ whole genome shotgun (WGS) entry which is preliminary data.</text>
</comment>
<dbReference type="Proteomes" id="UP001172457">
    <property type="component" value="Chromosome 7"/>
</dbReference>
<dbReference type="InterPro" id="IPR050316">
    <property type="entry name" value="Tyrosinase/Hemocyanin"/>
</dbReference>
<feature type="binding site" evidence="7">
    <location>
        <position position="205"/>
    </location>
    <ligand>
        <name>Cu cation</name>
        <dbReference type="ChEBI" id="CHEBI:23378"/>
        <label>A</label>
    </ligand>
</feature>
<dbReference type="PROSITE" id="PS00498">
    <property type="entry name" value="TYROSINASE_2"/>
    <property type="match status" value="1"/>
</dbReference>
<dbReference type="Pfam" id="PF12142">
    <property type="entry name" value="PPO1_DWL"/>
    <property type="match status" value="1"/>
</dbReference>
<evidence type="ECO:0000313" key="13">
    <source>
        <dbReference type="Proteomes" id="UP001172457"/>
    </source>
</evidence>
<keyword evidence="4" id="KW-0560">Oxidoreductase</keyword>
<dbReference type="PRINTS" id="PR00092">
    <property type="entry name" value="TYROSINASE"/>
</dbReference>
<dbReference type="AlphaFoldDB" id="A0AA38WAD9"/>
<dbReference type="InterPro" id="IPR008922">
    <property type="entry name" value="Di-copper_centre_dom_sf"/>
</dbReference>
<evidence type="ECO:0000256" key="3">
    <source>
        <dbReference type="ARBA" id="ARBA00022784"/>
    </source>
</evidence>
<feature type="binding site" evidence="7">
    <location>
        <position position="336"/>
    </location>
    <ligand>
        <name>Cu cation</name>
        <dbReference type="ChEBI" id="CHEBI:23378"/>
        <label>B</label>
    </ligand>
</feature>
<dbReference type="InterPro" id="IPR016213">
    <property type="entry name" value="Polyphenol_oxidase"/>
</dbReference>
<dbReference type="PROSITE" id="PS00497">
    <property type="entry name" value="TYROSINASE_1"/>
    <property type="match status" value="1"/>
</dbReference>
<evidence type="ECO:0000256" key="9">
    <source>
        <dbReference type="PIRSR" id="PIRSR000290-3"/>
    </source>
</evidence>
<evidence type="ECO:0000256" key="8">
    <source>
        <dbReference type="PIRSR" id="PIRSR000290-2"/>
    </source>
</evidence>
<feature type="domain" description="Tyrosinase copper-binding" evidence="10">
    <location>
        <begin position="205"/>
        <end position="222"/>
    </location>
</feature>
<dbReference type="InterPro" id="IPR002227">
    <property type="entry name" value="Tyrosinase_Cu-bd"/>
</dbReference>
<evidence type="ECO:0000259" key="11">
    <source>
        <dbReference type="PROSITE" id="PS00498"/>
    </source>
</evidence>
<keyword evidence="5 7" id="KW-0186">Copper</keyword>
<dbReference type="EMBL" id="JARYMX010000007">
    <property type="protein sequence ID" value="KAJ9541086.1"/>
    <property type="molecule type" value="Genomic_DNA"/>
</dbReference>
<organism evidence="12 13">
    <name type="scientific">Centaurea solstitialis</name>
    <name type="common">yellow star-thistle</name>
    <dbReference type="NCBI Taxonomy" id="347529"/>
    <lineage>
        <taxon>Eukaryota</taxon>
        <taxon>Viridiplantae</taxon>
        <taxon>Streptophyta</taxon>
        <taxon>Embryophyta</taxon>
        <taxon>Tracheophyta</taxon>
        <taxon>Spermatophyta</taxon>
        <taxon>Magnoliopsida</taxon>
        <taxon>eudicotyledons</taxon>
        <taxon>Gunneridae</taxon>
        <taxon>Pentapetalae</taxon>
        <taxon>asterids</taxon>
        <taxon>campanulids</taxon>
        <taxon>Asterales</taxon>
        <taxon>Asteraceae</taxon>
        <taxon>Carduoideae</taxon>
        <taxon>Cardueae</taxon>
        <taxon>Centaureinae</taxon>
        <taxon>Centaurea</taxon>
    </lineage>
</organism>
<comment type="cofactor">
    <cofactor evidence="7">
        <name>Cu(2+)</name>
        <dbReference type="ChEBI" id="CHEBI:29036"/>
    </cofactor>
    <text evidence="7">Binds 2 copper ions per subunit.</text>
</comment>
<dbReference type="PANTHER" id="PTHR11474">
    <property type="entry name" value="TYROSINASE FAMILY MEMBER"/>
    <property type="match status" value="1"/>
</dbReference>
<evidence type="ECO:0000256" key="2">
    <source>
        <dbReference type="ARBA" id="ARBA00022723"/>
    </source>
</evidence>
<feature type="binding site" evidence="7">
    <location>
        <position position="184"/>
    </location>
    <ligand>
        <name>Cu cation</name>
        <dbReference type="ChEBI" id="CHEBI:23378"/>
        <label>A</label>
    </ligand>
</feature>
<dbReference type="GO" id="GO:0046872">
    <property type="term" value="F:metal ion binding"/>
    <property type="evidence" value="ECO:0007669"/>
    <property type="project" value="UniProtKB-KW"/>
</dbReference>
<evidence type="ECO:0000313" key="12">
    <source>
        <dbReference type="EMBL" id="KAJ9541086.1"/>
    </source>
</evidence>
<dbReference type="PIRSF" id="PIRSF000290">
    <property type="entry name" value="PPO_plant"/>
    <property type="match status" value="1"/>
</dbReference>
<evidence type="ECO:0000256" key="1">
    <source>
        <dbReference type="ARBA" id="ARBA00009928"/>
    </source>
</evidence>
<comment type="similarity">
    <text evidence="1">Belongs to the tyrosinase family.</text>
</comment>
<gene>
    <name evidence="12" type="ORF">OSB04_027592</name>
</gene>
<dbReference type="Gene3D" id="1.10.1280.10">
    <property type="entry name" value="Di-copper center containing domain from catechol oxidase"/>
    <property type="match status" value="1"/>
</dbReference>
<protein>
    <recommendedName>
        <fullName evidence="10 11">Tyrosinase copper-binding domain-containing protein</fullName>
    </recommendedName>
</protein>
<dbReference type="GO" id="GO:0046148">
    <property type="term" value="P:pigment biosynthetic process"/>
    <property type="evidence" value="ECO:0007669"/>
    <property type="project" value="InterPro"/>
</dbReference>
<accession>A0AA38WAD9</accession>
<dbReference type="GO" id="GO:0004097">
    <property type="term" value="F:catechol oxidase activity"/>
    <property type="evidence" value="ECO:0007669"/>
    <property type="project" value="InterPro"/>
</dbReference>
<keyword evidence="2 7" id="KW-0479">Metal-binding</keyword>
<dbReference type="PANTHER" id="PTHR11474:SF76">
    <property type="entry name" value="SHKT DOMAIN-CONTAINING PROTEIN"/>
    <property type="match status" value="1"/>
</dbReference>
<feature type="binding site" evidence="7">
    <location>
        <position position="370"/>
    </location>
    <ligand>
        <name>Cu cation</name>
        <dbReference type="ChEBI" id="CHEBI:23378"/>
        <label>B</label>
    </ligand>
</feature>
<keyword evidence="13" id="KW-1185">Reference proteome</keyword>
<feature type="disulfide bond" evidence="8">
    <location>
        <begin position="121"/>
        <end position="185"/>
    </location>
</feature>
<proteinExistence type="inferred from homology"/>
<evidence type="ECO:0000256" key="7">
    <source>
        <dbReference type="PIRSR" id="PIRSR000290-1"/>
    </source>
</evidence>
<dbReference type="Pfam" id="PF12143">
    <property type="entry name" value="PPO1_KFDV"/>
    <property type="match status" value="1"/>
</dbReference>